<dbReference type="HOGENOM" id="CLU_3052476_0_0_1"/>
<dbReference type="EMBL" id="GL732612">
    <property type="protein sequence ID" value="EFX71241.1"/>
    <property type="molecule type" value="Genomic_DNA"/>
</dbReference>
<accession>E9HAM0</accession>
<keyword evidence="2" id="KW-1185">Reference proteome</keyword>
<evidence type="ECO:0000313" key="2">
    <source>
        <dbReference type="Proteomes" id="UP000000305"/>
    </source>
</evidence>
<dbReference type="Proteomes" id="UP000000305">
    <property type="component" value="Unassembled WGS sequence"/>
</dbReference>
<dbReference type="AlphaFoldDB" id="E9HAM0"/>
<evidence type="ECO:0000313" key="1">
    <source>
        <dbReference type="EMBL" id="EFX71241.1"/>
    </source>
</evidence>
<dbReference type="KEGG" id="dpx:DAPPUDRAFT_309190"/>
<gene>
    <name evidence="1" type="ORF">DAPPUDRAFT_309190</name>
</gene>
<dbReference type="InParanoid" id="E9HAM0"/>
<reference evidence="1 2" key="1">
    <citation type="journal article" date="2011" name="Science">
        <title>The ecoresponsive genome of Daphnia pulex.</title>
        <authorList>
            <person name="Colbourne J.K."/>
            <person name="Pfrender M.E."/>
            <person name="Gilbert D."/>
            <person name="Thomas W.K."/>
            <person name="Tucker A."/>
            <person name="Oakley T.H."/>
            <person name="Tokishita S."/>
            <person name="Aerts A."/>
            <person name="Arnold G.J."/>
            <person name="Basu M.K."/>
            <person name="Bauer D.J."/>
            <person name="Caceres C.E."/>
            <person name="Carmel L."/>
            <person name="Casola C."/>
            <person name="Choi J.H."/>
            <person name="Detter J.C."/>
            <person name="Dong Q."/>
            <person name="Dusheyko S."/>
            <person name="Eads B.D."/>
            <person name="Frohlich T."/>
            <person name="Geiler-Samerotte K.A."/>
            <person name="Gerlach D."/>
            <person name="Hatcher P."/>
            <person name="Jogdeo S."/>
            <person name="Krijgsveld J."/>
            <person name="Kriventseva E.V."/>
            <person name="Kultz D."/>
            <person name="Laforsch C."/>
            <person name="Lindquist E."/>
            <person name="Lopez J."/>
            <person name="Manak J.R."/>
            <person name="Muller J."/>
            <person name="Pangilinan J."/>
            <person name="Patwardhan R.P."/>
            <person name="Pitluck S."/>
            <person name="Pritham E.J."/>
            <person name="Rechtsteiner A."/>
            <person name="Rho M."/>
            <person name="Rogozin I.B."/>
            <person name="Sakarya O."/>
            <person name="Salamov A."/>
            <person name="Schaack S."/>
            <person name="Shapiro H."/>
            <person name="Shiga Y."/>
            <person name="Skalitzky C."/>
            <person name="Smith Z."/>
            <person name="Souvorov A."/>
            <person name="Sung W."/>
            <person name="Tang Z."/>
            <person name="Tsuchiya D."/>
            <person name="Tu H."/>
            <person name="Vos H."/>
            <person name="Wang M."/>
            <person name="Wolf Y.I."/>
            <person name="Yamagata H."/>
            <person name="Yamada T."/>
            <person name="Ye Y."/>
            <person name="Shaw J.R."/>
            <person name="Andrews J."/>
            <person name="Crease T.J."/>
            <person name="Tang H."/>
            <person name="Lucas S.M."/>
            <person name="Robertson H.M."/>
            <person name="Bork P."/>
            <person name="Koonin E.V."/>
            <person name="Zdobnov E.M."/>
            <person name="Grigoriev I.V."/>
            <person name="Lynch M."/>
            <person name="Boore J.L."/>
        </authorList>
    </citation>
    <scope>NUCLEOTIDE SEQUENCE [LARGE SCALE GENOMIC DNA]</scope>
</reference>
<name>E9HAM0_DAPPU</name>
<protein>
    <submittedName>
        <fullName evidence="1">Uncharacterized protein</fullName>
    </submittedName>
</protein>
<sequence length="54" mass="6126">MVKSELLHCSPMSCAVRIDALQACYLYRLWLSSHAEALPNNLKFPWSVLCLSCL</sequence>
<organism evidence="1 2">
    <name type="scientific">Daphnia pulex</name>
    <name type="common">Water flea</name>
    <dbReference type="NCBI Taxonomy" id="6669"/>
    <lineage>
        <taxon>Eukaryota</taxon>
        <taxon>Metazoa</taxon>
        <taxon>Ecdysozoa</taxon>
        <taxon>Arthropoda</taxon>
        <taxon>Crustacea</taxon>
        <taxon>Branchiopoda</taxon>
        <taxon>Diplostraca</taxon>
        <taxon>Cladocera</taxon>
        <taxon>Anomopoda</taxon>
        <taxon>Daphniidae</taxon>
        <taxon>Daphnia</taxon>
    </lineage>
</organism>
<proteinExistence type="predicted"/>